<keyword evidence="3" id="KW-0762">Sugar transport</keyword>
<organism evidence="3 4">
    <name type="scientific">Candidatus Lactobacillus pullistercoris</name>
    <dbReference type="NCBI Taxonomy" id="2838636"/>
    <lineage>
        <taxon>Bacteria</taxon>
        <taxon>Bacillati</taxon>
        <taxon>Bacillota</taxon>
        <taxon>Bacilli</taxon>
        <taxon>Lactobacillales</taxon>
        <taxon>Lactobacillaceae</taxon>
        <taxon>Lactobacillus</taxon>
    </lineage>
</organism>
<keyword evidence="1" id="KW-0472">Membrane</keyword>
<feature type="transmembrane region" description="Helical" evidence="1">
    <location>
        <begin position="20"/>
        <end position="38"/>
    </location>
</feature>
<protein>
    <submittedName>
        <fullName evidence="3">PTS sugar transporter subunit IIC</fullName>
    </submittedName>
</protein>
<sequence length="435" mass="48383">MLNAITQGLFWLRRRSFFRVVQRTFVILMPVATIGIYFEILRDCIFSPNSLIYNLLNFDLTMPDQIWNLGNALSSGMIKVTFGMFGLYAAYFAALYTARLYNKDATMAGLTAVLVITFCSYLSGNGANNNSQIVLYSRVLSINGVLLALTIGYLVGQVFHWLGKQYVHEKQEHVIQIQTRAWNSLFPTLVAIFLGFLLGLVLYYFKIRLLDSEYTRTLVTQLRSSNNIGVIISLTMLAMLSWWCGLGFPLQTLTHTNNTGAAIVNLNYALTHGNSADVPYKYLGSSLVQGYGLMGNAVIFLSLVVVLLLYTNDKQIEAISKVNLLPTAFGAKNGLAVGIPMILNPLYLLPILIIPAINELIAAGAISTQLIRPCVYPVLDGTPGILIPFFGTNGSWISFIFTILLFILDILILIPFIKIGQRINKELKEYDEAKV</sequence>
<dbReference type="InterPro" id="IPR004501">
    <property type="entry name" value="PTS_EIIC_3"/>
</dbReference>
<proteinExistence type="predicted"/>
<evidence type="ECO:0000313" key="3">
    <source>
        <dbReference type="EMBL" id="MBU3829251.1"/>
    </source>
</evidence>
<dbReference type="AlphaFoldDB" id="A0A9E2NUG2"/>
<dbReference type="EMBL" id="JAHLFT010000122">
    <property type="protein sequence ID" value="MBU3829251.1"/>
    <property type="molecule type" value="Genomic_DNA"/>
</dbReference>
<feature type="transmembrane region" description="Helical" evidence="1">
    <location>
        <begin position="290"/>
        <end position="310"/>
    </location>
</feature>
<gene>
    <name evidence="3" type="ORF">H9806_09120</name>
</gene>
<reference evidence="3" key="2">
    <citation type="submission" date="2021-04" db="EMBL/GenBank/DDBJ databases">
        <authorList>
            <person name="Gilroy R."/>
        </authorList>
    </citation>
    <scope>NUCLEOTIDE SEQUENCE</scope>
    <source>
        <strain evidence="3">F6-686</strain>
    </source>
</reference>
<feature type="transmembrane region" description="Helical" evidence="1">
    <location>
        <begin position="105"/>
        <end position="123"/>
    </location>
</feature>
<feature type="transmembrane region" description="Helical" evidence="1">
    <location>
        <begin position="80"/>
        <end position="99"/>
    </location>
</feature>
<dbReference type="Proteomes" id="UP000823844">
    <property type="component" value="Unassembled WGS sequence"/>
</dbReference>
<feature type="transmembrane region" description="Helical" evidence="1">
    <location>
        <begin position="135"/>
        <end position="155"/>
    </location>
</feature>
<keyword evidence="1" id="KW-0812">Transmembrane</keyword>
<dbReference type="GO" id="GO:0016020">
    <property type="term" value="C:membrane"/>
    <property type="evidence" value="ECO:0007669"/>
    <property type="project" value="InterPro"/>
</dbReference>
<feature type="transmembrane region" description="Helical" evidence="1">
    <location>
        <begin position="185"/>
        <end position="205"/>
    </location>
</feature>
<name>A0A9E2NUG2_9LACO</name>
<feature type="transmembrane region" description="Helical" evidence="1">
    <location>
        <begin position="226"/>
        <end position="248"/>
    </location>
</feature>
<keyword evidence="1" id="KW-1133">Transmembrane helix</keyword>
<dbReference type="PANTHER" id="PTHR33989">
    <property type="match status" value="1"/>
</dbReference>
<feature type="transmembrane region" description="Helical" evidence="1">
    <location>
        <begin position="396"/>
        <end position="417"/>
    </location>
</feature>
<dbReference type="PANTHER" id="PTHR33989:SF4">
    <property type="entry name" value="PTS SYSTEM N,N'-DIACETYLCHITOBIOSE-SPECIFIC EIIC COMPONENT"/>
    <property type="match status" value="1"/>
</dbReference>
<reference evidence="3" key="1">
    <citation type="journal article" date="2021" name="PeerJ">
        <title>Extensive microbial diversity within the chicken gut microbiome revealed by metagenomics and culture.</title>
        <authorList>
            <person name="Gilroy R."/>
            <person name="Ravi A."/>
            <person name="Getino M."/>
            <person name="Pursley I."/>
            <person name="Horton D.L."/>
            <person name="Alikhan N.F."/>
            <person name="Baker D."/>
            <person name="Gharbi K."/>
            <person name="Hall N."/>
            <person name="Watson M."/>
            <person name="Adriaenssens E.M."/>
            <person name="Foster-Nyarko E."/>
            <person name="Jarju S."/>
            <person name="Secka A."/>
            <person name="Antonio M."/>
            <person name="Oren A."/>
            <person name="Chaudhuri R.R."/>
            <person name="La Ragione R."/>
            <person name="Hildebrand F."/>
            <person name="Pallen M.J."/>
        </authorList>
    </citation>
    <scope>NUCLEOTIDE SEQUENCE</scope>
    <source>
        <strain evidence="3">F6-686</strain>
    </source>
</reference>
<evidence type="ECO:0000256" key="1">
    <source>
        <dbReference type="SAM" id="Phobius"/>
    </source>
</evidence>
<comment type="caution">
    <text evidence="3">The sequence shown here is derived from an EMBL/GenBank/DDBJ whole genome shotgun (WGS) entry which is preliminary data.</text>
</comment>
<dbReference type="GO" id="GO:0009401">
    <property type="term" value="P:phosphoenolpyruvate-dependent sugar phosphotransferase system"/>
    <property type="evidence" value="ECO:0007669"/>
    <property type="project" value="InterPro"/>
</dbReference>
<dbReference type="PROSITE" id="PS51105">
    <property type="entry name" value="PTS_EIIC_TYPE_3"/>
    <property type="match status" value="1"/>
</dbReference>
<accession>A0A9E2NUG2</accession>
<keyword evidence="3" id="KW-0813">Transport</keyword>
<dbReference type="InterPro" id="IPR051088">
    <property type="entry name" value="PTS_Sugar-EIIC/EIIB"/>
</dbReference>
<evidence type="ECO:0000313" key="4">
    <source>
        <dbReference type="Proteomes" id="UP000823844"/>
    </source>
</evidence>
<evidence type="ECO:0000259" key="2">
    <source>
        <dbReference type="PROSITE" id="PS51105"/>
    </source>
</evidence>
<dbReference type="GO" id="GO:0008982">
    <property type="term" value="F:protein-N(PI)-phosphohistidine-sugar phosphotransferase activity"/>
    <property type="evidence" value="ECO:0007669"/>
    <property type="project" value="InterPro"/>
</dbReference>
<feature type="domain" description="PTS EIIC type-3" evidence="2">
    <location>
        <begin position="1"/>
        <end position="416"/>
    </location>
</feature>